<gene>
    <name evidence="1" type="primary">146</name>
    <name evidence="1" type="ORF">SEA_REINDEER_146</name>
</gene>
<proteinExistence type="predicted"/>
<protein>
    <submittedName>
        <fullName evidence="1">Uncharacterized protein</fullName>
    </submittedName>
</protein>
<dbReference type="GeneID" id="63210890"/>
<dbReference type="EMBL" id="MT658803">
    <property type="protein sequence ID" value="QNJ56937.1"/>
    <property type="molecule type" value="Genomic_DNA"/>
</dbReference>
<accession>A0A7G8LI65</accession>
<sequence>MVPFLGGQTDTNTRREEKLMSDTMFRPNRQVMQGFVIDGVGVVQVSTAYLGGSFDYWETVIMWPPDWEGIPFTADGMGFDVVDHNRGYHAGLADALNSQEYYANPSQLQRMAETIMRNKWSQTQWARRGWERRRAV</sequence>
<dbReference type="Proteomes" id="UP000515841">
    <property type="component" value="Segment"/>
</dbReference>
<dbReference type="KEGG" id="vg:63210890"/>
<evidence type="ECO:0000313" key="1">
    <source>
        <dbReference type="EMBL" id="QNJ56937.1"/>
    </source>
</evidence>
<evidence type="ECO:0000313" key="2">
    <source>
        <dbReference type="Proteomes" id="UP000515841"/>
    </source>
</evidence>
<keyword evidence="2" id="KW-1185">Reference proteome</keyword>
<dbReference type="RefSeq" id="YP_010014188.1">
    <property type="nucleotide sequence ID" value="NC_053516.1"/>
</dbReference>
<name>A0A7G8LI65_9CAUD</name>
<reference evidence="1 2" key="1">
    <citation type="submission" date="2020-06" db="EMBL/GenBank/DDBJ databases">
        <authorList>
            <person name="Spencer C.E."/>
            <person name="Frederick G.D."/>
            <person name="Baliraine F.N."/>
            <person name="Favela G."/>
            <person name="Farmer V."/>
            <person name="Galindo A."/>
            <person name="Garlena R.A."/>
            <person name="Russell D.A."/>
            <person name="Pope W.H."/>
            <person name="Jacobs-Sera D."/>
            <person name="Hatfull G.F."/>
        </authorList>
    </citation>
    <scope>NUCLEOTIDE SEQUENCE [LARGE SCALE GENOMIC DNA]</scope>
</reference>
<organism evidence="1 2">
    <name type="scientific">Mycobacterium phage Reindeer</name>
    <dbReference type="NCBI Taxonomy" id="2762283"/>
    <lineage>
        <taxon>Viruses</taxon>
        <taxon>Duplodnaviria</taxon>
        <taxon>Heunggongvirae</taxon>
        <taxon>Uroviricota</taxon>
        <taxon>Caudoviricetes</taxon>
        <taxon>Vilmaviridae</taxon>
        <taxon>Mclasvirinae</taxon>
        <taxon>Bongovirus</taxon>
        <taxon>Bongovirus reindeer</taxon>
    </lineage>
</organism>